<gene>
    <name evidence="1" type="ORF">BDY19DRAFT_916123</name>
</gene>
<reference evidence="1" key="1">
    <citation type="journal article" date="2021" name="Environ. Microbiol.">
        <title>Gene family expansions and transcriptome signatures uncover fungal adaptations to wood decay.</title>
        <authorList>
            <person name="Hage H."/>
            <person name="Miyauchi S."/>
            <person name="Viragh M."/>
            <person name="Drula E."/>
            <person name="Min B."/>
            <person name="Chaduli D."/>
            <person name="Navarro D."/>
            <person name="Favel A."/>
            <person name="Norest M."/>
            <person name="Lesage-Meessen L."/>
            <person name="Balint B."/>
            <person name="Merenyi Z."/>
            <person name="de Eugenio L."/>
            <person name="Morin E."/>
            <person name="Martinez A.T."/>
            <person name="Baldrian P."/>
            <person name="Stursova M."/>
            <person name="Martinez M.J."/>
            <person name="Novotny C."/>
            <person name="Magnuson J.K."/>
            <person name="Spatafora J.W."/>
            <person name="Maurice S."/>
            <person name="Pangilinan J."/>
            <person name="Andreopoulos W."/>
            <person name="LaButti K."/>
            <person name="Hundley H."/>
            <person name="Na H."/>
            <person name="Kuo A."/>
            <person name="Barry K."/>
            <person name="Lipzen A."/>
            <person name="Henrissat B."/>
            <person name="Riley R."/>
            <person name="Ahrendt S."/>
            <person name="Nagy L.G."/>
            <person name="Grigoriev I.V."/>
            <person name="Martin F."/>
            <person name="Rosso M.N."/>
        </authorList>
    </citation>
    <scope>NUCLEOTIDE SEQUENCE</scope>
    <source>
        <strain evidence="1">CBS 384.51</strain>
    </source>
</reference>
<name>A0ACB8UL23_9APHY</name>
<evidence type="ECO:0000313" key="1">
    <source>
        <dbReference type="EMBL" id="KAI0095068.1"/>
    </source>
</evidence>
<accession>A0ACB8UL23</accession>
<organism evidence="1 2">
    <name type="scientific">Irpex rosettiformis</name>
    <dbReference type="NCBI Taxonomy" id="378272"/>
    <lineage>
        <taxon>Eukaryota</taxon>
        <taxon>Fungi</taxon>
        <taxon>Dikarya</taxon>
        <taxon>Basidiomycota</taxon>
        <taxon>Agaricomycotina</taxon>
        <taxon>Agaricomycetes</taxon>
        <taxon>Polyporales</taxon>
        <taxon>Irpicaceae</taxon>
        <taxon>Irpex</taxon>
    </lineage>
</organism>
<comment type="caution">
    <text evidence="1">The sequence shown here is derived from an EMBL/GenBank/DDBJ whole genome shotgun (WGS) entry which is preliminary data.</text>
</comment>
<evidence type="ECO:0000313" key="2">
    <source>
        <dbReference type="Proteomes" id="UP001055072"/>
    </source>
</evidence>
<proteinExistence type="predicted"/>
<sequence>MDETPSIDDVRKAYELELLDSTGQKVKFGSLIDDTGKTVVVFIRHFFCGSCQAYVSRLAQVQDEVLEKTRVKVVVIGCGSYQPIKQYQQKTGFNKPVYADATRALFRHFHLIENLEATSADQPVKNYLAGRNRLMNVLRSIWTGPLQRPQYIGWTGDKTPSFV</sequence>
<dbReference type="EMBL" id="MU274900">
    <property type="protein sequence ID" value="KAI0095068.1"/>
    <property type="molecule type" value="Genomic_DNA"/>
</dbReference>
<dbReference type="Proteomes" id="UP001055072">
    <property type="component" value="Unassembled WGS sequence"/>
</dbReference>
<keyword evidence="2" id="KW-1185">Reference proteome</keyword>
<protein>
    <submittedName>
        <fullName evidence="1">Uncharacterized protein</fullName>
    </submittedName>
</protein>